<dbReference type="Proteomes" id="UP000735302">
    <property type="component" value="Unassembled WGS sequence"/>
</dbReference>
<proteinExistence type="predicted"/>
<name>A0AAV4CCK0_9GAST</name>
<dbReference type="PANTHER" id="PTHR10773:SF19">
    <property type="match status" value="1"/>
</dbReference>
<organism evidence="1 2">
    <name type="scientific">Plakobranchus ocellatus</name>
    <dbReference type="NCBI Taxonomy" id="259542"/>
    <lineage>
        <taxon>Eukaryota</taxon>
        <taxon>Metazoa</taxon>
        <taxon>Spiralia</taxon>
        <taxon>Lophotrochozoa</taxon>
        <taxon>Mollusca</taxon>
        <taxon>Gastropoda</taxon>
        <taxon>Heterobranchia</taxon>
        <taxon>Euthyneura</taxon>
        <taxon>Panpulmonata</taxon>
        <taxon>Sacoglossa</taxon>
        <taxon>Placobranchoidea</taxon>
        <taxon>Plakobranchidae</taxon>
        <taxon>Plakobranchus</taxon>
    </lineage>
</organism>
<reference evidence="1 2" key="1">
    <citation type="journal article" date="2021" name="Elife">
        <title>Chloroplast acquisition without the gene transfer in kleptoplastic sea slugs, Plakobranchus ocellatus.</title>
        <authorList>
            <person name="Maeda T."/>
            <person name="Takahashi S."/>
            <person name="Yoshida T."/>
            <person name="Shimamura S."/>
            <person name="Takaki Y."/>
            <person name="Nagai Y."/>
            <person name="Toyoda A."/>
            <person name="Suzuki Y."/>
            <person name="Arimoto A."/>
            <person name="Ishii H."/>
            <person name="Satoh N."/>
            <person name="Nishiyama T."/>
            <person name="Hasebe M."/>
            <person name="Maruyama T."/>
            <person name="Minagawa J."/>
            <person name="Obokata J."/>
            <person name="Shigenobu S."/>
        </authorList>
    </citation>
    <scope>NUCLEOTIDE SEQUENCE [LARGE SCALE GENOMIC DNA]</scope>
</reference>
<evidence type="ECO:0000313" key="1">
    <source>
        <dbReference type="EMBL" id="GFO29375.1"/>
    </source>
</evidence>
<gene>
    <name evidence="1" type="ORF">PoB_005588000</name>
</gene>
<dbReference type="PANTHER" id="PTHR10773">
    <property type="entry name" value="DNA-DIRECTED RNA POLYMERASES I, II, AND III SUBUNIT RPABC2"/>
    <property type="match status" value="1"/>
</dbReference>
<sequence>MNTLSISKDFIYGALKQHFDGVLTPSKQGRHDKHKKVKETVVQDVHDHINSFTAIDSHYCRARTTKKYLDASLSVAKMYRFYEEVYKEHERAFLDKYRQIFDEEFNLAFHKPKKDQCEICTSQRNNSTDEEKEPFDKHLSNKSKAREIKEQEKLAAKTPLRQAMLLTWSKSFFARTGKAQVFITRGAWVYITSLYMSTKKVMVCVTYGLRVKVGGAQMKSPHASLIT</sequence>
<dbReference type="AlphaFoldDB" id="A0AAV4CCK0"/>
<keyword evidence="2" id="KW-1185">Reference proteome</keyword>
<comment type="caution">
    <text evidence="1">The sequence shown here is derived from an EMBL/GenBank/DDBJ whole genome shotgun (WGS) entry which is preliminary data.</text>
</comment>
<protein>
    <submittedName>
        <fullName evidence="1">DNA-directed RNA polymerase 3, chloroplastic</fullName>
    </submittedName>
</protein>
<keyword evidence="1" id="KW-0804">Transcription</keyword>
<dbReference type="EMBL" id="BLXT01006160">
    <property type="protein sequence ID" value="GFO29375.1"/>
    <property type="molecule type" value="Genomic_DNA"/>
</dbReference>
<dbReference type="GO" id="GO:0000428">
    <property type="term" value="C:DNA-directed RNA polymerase complex"/>
    <property type="evidence" value="ECO:0007669"/>
    <property type="project" value="UniProtKB-KW"/>
</dbReference>
<evidence type="ECO:0000313" key="2">
    <source>
        <dbReference type="Proteomes" id="UP000735302"/>
    </source>
</evidence>
<accession>A0AAV4CCK0</accession>
<keyword evidence="1" id="KW-0240">DNA-directed RNA polymerase</keyword>